<sequence length="711" mass="79536">MSGKTHSLPYLIGILLLAHANGLLNIKESGGGHVDHVFARVNASTLAGAVGQAEDHFQKLKRLEATLATRAKVQNGSISNAQLLDGLPTDQAKEYDIVAQIMLKTSTNLLHTVCRPNNVADRECAKYLAHLDVPPSEVKDQCMQRSYLNSGKGTSYQAYRRLLPADYKDGLYKIRTKDDGASLPLARAITAAFYDSSLDHVNTIRHLHPTSSEGVLDHKRNVMLIQWSQFLEQDLVKTVPRSMGNGKPIECCSTSFTQASPRYRHPSCAPIIVPDSDAFYRELFVKCLNYVRSALAVDPNCKLGTANQLNQATNLLDLSQLYGINDDETRSLRTYRGGKLKVSSDGASTIPIQHHSSLCLQRNETCYLSGDPRANANPYMVLQYSIFTRSHNNIARQLHEQNPSWNDDRLFKYARKLNIAVYQKIVFEEWAPEVLGVDVARKVIDTPVEVERQKRSYGVSNEFATAAIRFYNSMMPGDLWNTAVLIDSERYNLFQLKDTFYRPANFTSTDFFAKVLVASLSQRAMAMDTGYVDDLGMQLFRATTAQVGTFGTDSLALDIARGRDHGLQSYIHYVKFCQGKTIHNWNDLRDSMSAQDLALLKNIYGTVGAIDLIMGAFAEYPAPDATVGPTLSCIIGEQLTNSRQTARNFYDNNFKLRHAVNEYTAANLLCDTTDLQVIQENVFRVPSEENTLQRCESLRGKLHLNVWKQAS</sequence>
<dbReference type="Gene3D" id="1.10.640.10">
    <property type="entry name" value="Haem peroxidase domain superfamily, animal type"/>
    <property type="match status" value="1"/>
</dbReference>
<feature type="signal peptide" evidence="2">
    <location>
        <begin position="1"/>
        <end position="22"/>
    </location>
</feature>
<dbReference type="EMBL" id="GFDF01000547">
    <property type="protein sequence ID" value="JAV13537.1"/>
    <property type="molecule type" value="Transcribed_RNA"/>
</dbReference>
<dbReference type="PANTHER" id="PTHR11475">
    <property type="entry name" value="OXIDASE/PEROXIDASE"/>
    <property type="match status" value="1"/>
</dbReference>
<dbReference type="PROSITE" id="PS50292">
    <property type="entry name" value="PEROXIDASE_3"/>
    <property type="match status" value="1"/>
</dbReference>
<evidence type="ECO:0000256" key="1">
    <source>
        <dbReference type="ARBA" id="ARBA00022559"/>
    </source>
</evidence>
<dbReference type="GO" id="GO:0006979">
    <property type="term" value="P:response to oxidative stress"/>
    <property type="evidence" value="ECO:0007669"/>
    <property type="project" value="InterPro"/>
</dbReference>
<evidence type="ECO:0000256" key="2">
    <source>
        <dbReference type="SAM" id="SignalP"/>
    </source>
</evidence>
<keyword evidence="1 3" id="KW-0575">Peroxidase</keyword>
<keyword evidence="2" id="KW-0732">Signal</keyword>
<dbReference type="PANTHER" id="PTHR11475:SF125">
    <property type="entry name" value="GH11385P"/>
    <property type="match status" value="1"/>
</dbReference>
<evidence type="ECO:0000313" key="3">
    <source>
        <dbReference type="EMBL" id="JAV13537.1"/>
    </source>
</evidence>
<keyword evidence="1 3" id="KW-0560">Oxidoreductase</keyword>
<accession>A0A1L8E480</accession>
<name>A0A1L8E480_9DIPT</name>
<dbReference type="SUPFAM" id="SSF48113">
    <property type="entry name" value="Heme-dependent peroxidases"/>
    <property type="match status" value="1"/>
</dbReference>
<dbReference type="GO" id="GO:0020037">
    <property type="term" value="F:heme binding"/>
    <property type="evidence" value="ECO:0007669"/>
    <property type="project" value="InterPro"/>
</dbReference>
<feature type="chain" id="PRO_5009875571" evidence="2">
    <location>
        <begin position="23"/>
        <end position="711"/>
    </location>
</feature>
<organism evidence="3">
    <name type="scientific">Nyssomyia neivai</name>
    <dbReference type="NCBI Taxonomy" id="330878"/>
    <lineage>
        <taxon>Eukaryota</taxon>
        <taxon>Metazoa</taxon>
        <taxon>Ecdysozoa</taxon>
        <taxon>Arthropoda</taxon>
        <taxon>Hexapoda</taxon>
        <taxon>Insecta</taxon>
        <taxon>Pterygota</taxon>
        <taxon>Neoptera</taxon>
        <taxon>Endopterygota</taxon>
        <taxon>Diptera</taxon>
        <taxon>Nematocera</taxon>
        <taxon>Psychodoidea</taxon>
        <taxon>Psychodidae</taxon>
        <taxon>Nyssomyia</taxon>
    </lineage>
</organism>
<dbReference type="GO" id="GO:0004601">
    <property type="term" value="F:peroxidase activity"/>
    <property type="evidence" value="ECO:0007669"/>
    <property type="project" value="UniProtKB-KW"/>
</dbReference>
<dbReference type="InterPro" id="IPR019791">
    <property type="entry name" value="Haem_peroxidase_animal"/>
</dbReference>
<dbReference type="PRINTS" id="PR00457">
    <property type="entry name" value="ANPEROXIDASE"/>
</dbReference>
<dbReference type="Pfam" id="PF03098">
    <property type="entry name" value="An_peroxidase"/>
    <property type="match status" value="1"/>
</dbReference>
<dbReference type="InterPro" id="IPR010255">
    <property type="entry name" value="Haem_peroxidase_sf"/>
</dbReference>
<dbReference type="InterPro" id="IPR037120">
    <property type="entry name" value="Haem_peroxidase_sf_animal"/>
</dbReference>
<dbReference type="AlphaFoldDB" id="A0A1L8E480"/>
<reference evidence="3" key="1">
    <citation type="submission" date="2016-12" db="EMBL/GenBank/DDBJ databases">
        <title>An insight into the sialome and mialome of the sand fly, Nyssomyia neivai.</title>
        <authorList>
            <person name="Sebastian V."/>
            <person name="Goulart T.M."/>
            <person name="Oliveira W."/>
            <person name="Calvo E."/>
            <person name="Oliveira L.F."/>
            <person name="Pinto M.C."/>
            <person name="Rosselino A.M."/>
            <person name="Ribeiro J.M."/>
        </authorList>
    </citation>
    <scope>NUCLEOTIDE SEQUENCE</scope>
</reference>
<protein>
    <submittedName>
        <fullName evidence="3">Putative oxidase/peroxidase</fullName>
    </submittedName>
</protein>
<proteinExistence type="predicted"/>